<dbReference type="InterPro" id="IPR001763">
    <property type="entry name" value="Rhodanese-like_dom"/>
</dbReference>
<sequence>MKMKNLLYAGLIAVFALTGCARSGAASAAPSSASQPPAAPTAKSNNKTSDSPESGSSPASGTAGSTTGQSQTATADPQGVYHKITAEEAKTMIDNGGVTIVDVRRPDEYAAQHIPGAVNVPNEDINSEPPASLPDLDAVLLVHCRTGIRSKAASDKLIQMGYQNVYDFGGIVDWPYETE</sequence>
<evidence type="ECO:0000313" key="5">
    <source>
        <dbReference type="Proteomes" id="UP000004756"/>
    </source>
</evidence>
<evidence type="ECO:0000256" key="1">
    <source>
        <dbReference type="SAM" id="MobiDB-lite"/>
    </source>
</evidence>
<dbReference type="InterPro" id="IPR036873">
    <property type="entry name" value="Rhodanese-like_dom_sf"/>
</dbReference>
<feature type="region of interest" description="Disordered" evidence="1">
    <location>
        <begin position="25"/>
        <end position="83"/>
    </location>
</feature>
<dbReference type="SUPFAM" id="SSF52821">
    <property type="entry name" value="Rhodanese/Cell cycle control phosphatase"/>
    <property type="match status" value="1"/>
</dbReference>
<dbReference type="Proteomes" id="UP000004756">
    <property type="component" value="Unassembled WGS sequence"/>
</dbReference>
<dbReference type="GO" id="GO:0004792">
    <property type="term" value="F:thiosulfate-cyanide sulfurtransferase activity"/>
    <property type="evidence" value="ECO:0007669"/>
    <property type="project" value="InterPro"/>
</dbReference>
<dbReference type="PANTHER" id="PTHR44086">
    <property type="entry name" value="THIOSULFATE SULFURTRANSFERASE RDL2, MITOCHONDRIAL-RELATED"/>
    <property type="match status" value="1"/>
</dbReference>
<reference evidence="4 5" key="1">
    <citation type="submission" date="2009-02" db="EMBL/GenBank/DDBJ databases">
        <title>Draft genome sequence of Clostridium asparagiforme (DSM 15981).</title>
        <authorList>
            <person name="Sudarsanam P."/>
            <person name="Ley R."/>
            <person name="Guruge J."/>
            <person name="Turnbaugh P.J."/>
            <person name="Mahowald M."/>
            <person name="Liep D."/>
            <person name="Gordon J."/>
        </authorList>
    </citation>
    <scope>NUCLEOTIDE SEQUENCE [LARGE SCALE GENOMIC DNA]</scope>
    <source>
        <strain evidence="4 5">DSM 15981</strain>
    </source>
</reference>
<dbReference type="PROSITE" id="PS51257">
    <property type="entry name" value="PROKAR_LIPOPROTEIN"/>
    <property type="match status" value="1"/>
</dbReference>
<dbReference type="Gene3D" id="3.40.250.10">
    <property type="entry name" value="Rhodanese-like domain"/>
    <property type="match status" value="1"/>
</dbReference>
<evidence type="ECO:0000313" key="4">
    <source>
        <dbReference type="EMBL" id="EEG52515.1"/>
    </source>
</evidence>
<proteinExistence type="predicted"/>
<accession>C0D830</accession>
<dbReference type="SMART" id="SM00450">
    <property type="entry name" value="RHOD"/>
    <property type="match status" value="1"/>
</dbReference>
<keyword evidence="2" id="KW-0732">Signal</keyword>
<dbReference type="InterPro" id="IPR001307">
    <property type="entry name" value="Thiosulphate_STrfase_CS"/>
</dbReference>
<gene>
    <name evidence="4" type="ORF">CLOSTASPAR_05428</name>
</gene>
<dbReference type="Pfam" id="PF00581">
    <property type="entry name" value="Rhodanese"/>
    <property type="match status" value="1"/>
</dbReference>
<feature type="chain" id="PRO_5002895702" evidence="2">
    <location>
        <begin position="29"/>
        <end position="179"/>
    </location>
</feature>
<dbReference type="PROSITE" id="PS00380">
    <property type="entry name" value="RHODANESE_1"/>
    <property type="match status" value="1"/>
</dbReference>
<dbReference type="PROSITE" id="PS50206">
    <property type="entry name" value="RHODANESE_3"/>
    <property type="match status" value="1"/>
</dbReference>
<dbReference type="RefSeq" id="WP_007716962.1">
    <property type="nucleotide sequence ID" value="NZ_CP102272.1"/>
</dbReference>
<keyword evidence="5" id="KW-1185">Reference proteome</keyword>
<feature type="domain" description="Rhodanese" evidence="3">
    <location>
        <begin position="94"/>
        <end position="178"/>
    </location>
</feature>
<evidence type="ECO:0000259" key="3">
    <source>
        <dbReference type="PROSITE" id="PS50206"/>
    </source>
</evidence>
<protein>
    <submittedName>
        <fullName evidence="4">Rhodanese-like protein</fullName>
    </submittedName>
</protein>
<comment type="caution">
    <text evidence="4">The sequence shown here is derived from an EMBL/GenBank/DDBJ whole genome shotgun (WGS) entry which is preliminary data.</text>
</comment>
<organism evidence="4 5">
    <name type="scientific">[Clostridium] asparagiforme DSM 15981</name>
    <dbReference type="NCBI Taxonomy" id="518636"/>
    <lineage>
        <taxon>Bacteria</taxon>
        <taxon>Bacillati</taxon>
        <taxon>Bacillota</taxon>
        <taxon>Clostridia</taxon>
        <taxon>Lachnospirales</taxon>
        <taxon>Lachnospiraceae</taxon>
        <taxon>Enterocloster</taxon>
    </lineage>
</organism>
<dbReference type="PANTHER" id="PTHR44086:SF10">
    <property type="entry name" value="THIOSULFATE SULFURTRANSFERASE_RHODANESE-LIKE DOMAIN-CONTAINING PROTEIN 3"/>
    <property type="match status" value="1"/>
</dbReference>
<dbReference type="AlphaFoldDB" id="C0D830"/>
<dbReference type="CDD" id="cd00158">
    <property type="entry name" value="RHOD"/>
    <property type="match status" value="1"/>
</dbReference>
<name>C0D830_9FIRM</name>
<dbReference type="HOGENOM" id="CLU_089574_1_0_9"/>
<evidence type="ECO:0000256" key="2">
    <source>
        <dbReference type="SAM" id="SignalP"/>
    </source>
</evidence>
<dbReference type="EMBL" id="ACCJ01000446">
    <property type="protein sequence ID" value="EEG52515.1"/>
    <property type="molecule type" value="Genomic_DNA"/>
</dbReference>
<feature type="signal peptide" evidence="2">
    <location>
        <begin position="1"/>
        <end position="28"/>
    </location>
</feature>
<feature type="compositionally biased region" description="Low complexity" evidence="1">
    <location>
        <begin position="25"/>
        <end position="76"/>
    </location>
</feature>